<feature type="compositionally biased region" description="Basic and acidic residues" evidence="1">
    <location>
        <begin position="1"/>
        <end position="13"/>
    </location>
</feature>
<accession>A0AAV1CZ27</accession>
<dbReference type="GO" id="GO:0008270">
    <property type="term" value="F:zinc ion binding"/>
    <property type="evidence" value="ECO:0007669"/>
    <property type="project" value="InterPro"/>
</dbReference>
<proteinExistence type="predicted"/>
<keyword evidence="2" id="KW-1133">Transmembrane helix</keyword>
<dbReference type="EMBL" id="OX459120">
    <property type="protein sequence ID" value="CAI9099793.1"/>
    <property type="molecule type" value="Genomic_DNA"/>
</dbReference>
<dbReference type="PANTHER" id="PTHR47481:SF37">
    <property type="entry name" value="RETROTRANSPOSON GAG DOMAIN-CONTAINING PROTEIN"/>
    <property type="match status" value="1"/>
</dbReference>
<organism evidence="3 4">
    <name type="scientific">Oldenlandia corymbosa var. corymbosa</name>
    <dbReference type="NCBI Taxonomy" id="529605"/>
    <lineage>
        <taxon>Eukaryota</taxon>
        <taxon>Viridiplantae</taxon>
        <taxon>Streptophyta</taxon>
        <taxon>Embryophyta</taxon>
        <taxon>Tracheophyta</taxon>
        <taxon>Spermatophyta</taxon>
        <taxon>Magnoliopsida</taxon>
        <taxon>eudicotyledons</taxon>
        <taxon>Gunneridae</taxon>
        <taxon>Pentapetalae</taxon>
        <taxon>asterids</taxon>
        <taxon>lamiids</taxon>
        <taxon>Gentianales</taxon>
        <taxon>Rubiaceae</taxon>
        <taxon>Rubioideae</taxon>
        <taxon>Spermacoceae</taxon>
        <taxon>Hedyotis-Oldenlandia complex</taxon>
        <taxon>Oldenlandia</taxon>
    </lineage>
</organism>
<dbReference type="Proteomes" id="UP001161247">
    <property type="component" value="Chromosome 3"/>
</dbReference>
<sequence length="436" mass="47929">MNPEESVKTDDQSSKANQDSSYWYRHLPNPPTAADGQPIYFDEDDDDDDDEVPSGPPPPLPPGVIPEMAASTSISPPHNPFGVHIKDLVPVTLDQTNYMKWSHLFLPVLEIYDLHPHLDTSIPIPSTTIPDSSDKLVPNPAYNHWRHLDRLILTWINATIATDLLPLLYDASFAAEAWNTLKSHFLQQTTARELQLKLQLQTLKKGDLSIDKFMTKIQETSDSLTAIGRSISDPELVLSVLQGLPPSYEAFITMASNQKPPPTFKELWTMLLTQESRIEQLHGVPVSSSSSTAFVATKDYLPSSRGGRSARGRGFGGRWQNHGRGGRGRAGWHPFGRGNGSFMLPCSPASRGILGSAPYPPFVSQQSNQPSFASPNPALPNVKCQICNNSGHVALICPDRLNMPMLPLILAAPLRAFLSMILVIKLGTWIVVLAPI</sequence>
<dbReference type="PANTHER" id="PTHR47481">
    <property type="match status" value="1"/>
</dbReference>
<keyword evidence="4" id="KW-1185">Reference proteome</keyword>
<keyword evidence="2" id="KW-0472">Membrane</keyword>
<evidence type="ECO:0000313" key="4">
    <source>
        <dbReference type="Proteomes" id="UP001161247"/>
    </source>
</evidence>
<evidence type="ECO:0000256" key="1">
    <source>
        <dbReference type="SAM" id="MobiDB-lite"/>
    </source>
</evidence>
<feature type="region of interest" description="Disordered" evidence="1">
    <location>
        <begin position="1"/>
        <end position="73"/>
    </location>
</feature>
<keyword evidence="2" id="KW-0812">Transmembrane</keyword>
<dbReference type="GO" id="GO:0003676">
    <property type="term" value="F:nucleic acid binding"/>
    <property type="evidence" value="ECO:0007669"/>
    <property type="project" value="InterPro"/>
</dbReference>
<dbReference type="Pfam" id="PF14223">
    <property type="entry name" value="Retrotran_gag_2"/>
    <property type="match status" value="1"/>
</dbReference>
<feature type="compositionally biased region" description="Acidic residues" evidence="1">
    <location>
        <begin position="41"/>
        <end position="52"/>
    </location>
</feature>
<feature type="compositionally biased region" description="Pro residues" evidence="1">
    <location>
        <begin position="54"/>
        <end position="64"/>
    </location>
</feature>
<protein>
    <submittedName>
        <fullName evidence="3">OLC1v1036669C2</fullName>
    </submittedName>
</protein>
<name>A0AAV1CZ27_OLDCO</name>
<dbReference type="InterPro" id="IPR036875">
    <property type="entry name" value="Znf_CCHC_sf"/>
</dbReference>
<feature type="transmembrane region" description="Helical" evidence="2">
    <location>
        <begin position="405"/>
        <end position="434"/>
    </location>
</feature>
<feature type="region of interest" description="Disordered" evidence="1">
    <location>
        <begin position="302"/>
        <end position="328"/>
    </location>
</feature>
<evidence type="ECO:0000256" key="2">
    <source>
        <dbReference type="SAM" id="Phobius"/>
    </source>
</evidence>
<gene>
    <name evidence="3" type="ORF">OLC1_LOCUS9742</name>
</gene>
<reference evidence="3" key="1">
    <citation type="submission" date="2023-03" db="EMBL/GenBank/DDBJ databases">
        <authorList>
            <person name="Julca I."/>
        </authorList>
    </citation>
    <scope>NUCLEOTIDE SEQUENCE</scope>
</reference>
<evidence type="ECO:0000313" key="3">
    <source>
        <dbReference type="EMBL" id="CAI9099793.1"/>
    </source>
</evidence>
<dbReference type="SUPFAM" id="SSF57756">
    <property type="entry name" value="Retrovirus zinc finger-like domains"/>
    <property type="match status" value="1"/>
</dbReference>
<dbReference type="AlphaFoldDB" id="A0AAV1CZ27"/>